<dbReference type="GO" id="GO:0004340">
    <property type="term" value="F:glucokinase activity"/>
    <property type="evidence" value="ECO:0007669"/>
    <property type="project" value="UniProtKB-UniRule"/>
</dbReference>
<dbReference type="PANTHER" id="PTHR47690">
    <property type="entry name" value="GLUCOKINASE"/>
    <property type="match status" value="1"/>
</dbReference>
<dbReference type="GO" id="GO:0006096">
    <property type="term" value="P:glycolytic process"/>
    <property type="evidence" value="ECO:0007669"/>
    <property type="project" value="UniProtKB-UniRule"/>
</dbReference>
<feature type="binding site" evidence="3">
    <location>
        <begin position="11"/>
        <end position="16"/>
    </location>
    <ligand>
        <name>ATP</name>
        <dbReference type="ChEBI" id="CHEBI:30616"/>
    </ligand>
</feature>
<dbReference type="EMBL" id="JACIIX010000019">
    <property type="protein sequence ID" value="MBB6212232.1"/>
    <property type="molecule type" value="Genomic_DNA"/>
</dbReference>
<dbReference type="AlphaFoldDB" id="A0A7W9ZKL8"/>
<protein>
    <recommendedName>
        <fullName evidence="3">Glucokinase</fullName>
        <ecNumber evidence="3">2.7.1.2</ecNumber>
    </recommendedName>
    <alternativeName>
        <fullName evidence="3">Glucose kinase</fullName>
    </alternativeName>
</protein>
<proteinExistence type="inferred from homology"/>
<keyword evidence="3" id="KW-0067">ATP-binding</keyword>
<organism evidence="5 6">
    <name type="scientific">Novispirillum itersonii</name>
    <name type="common">Aquaspirillum itersonii</name>
    <dbReference type="NCBI Taxonomy" id="189"/>
    <lineage>
        <taxon>Bacteria</taxon>
        <taxon>Pseudomonadati</taxon>
        <taxon>Pseudomonadota</taxon>
        <taxon>Alphaproteobacteria</taxon>
        <taxon>Rhodospirillales</taxon>
        <taxon>Novispirillaceae</taxon>
        <taxon>Novispirillum</taxon>
    </lineage>
</organism>
<dbReference type="NCBIfam" id="TIGR00749">
    <property type="entry name" value="glk"/>
    <property type="match status" value="1"/>
</dbReference>
<dbReference type="Gene3D" id="3.30.420.40">
    <property type="match status" value="1"/>
</dbReference>
<dbReference type="HAMAP" id="MF_00524">
    <property type="entry name" value="Glucokinase"/>
    <property type="match status" value="1"/>
</dbReference>
<dbReference type="InterPro" id="IPR050201">
    <property type="entry name" value="Bacterial_glucokinase"/>
</dbReference>
<comment type="subcellular location">
    <subcellularLocation>
        <location evidence="3">Cytoplasm</location>
    </subcellularLocation>
</comment>
<evidence type="ECO:0000256" key="3">
    <source>
        <dbReference type="HAMAP-Rule" id="MF_00524"/>
    </source>
</evidence>
<keyword evidence="3" id="KW-0547">Nucleotide-binding</keyword>
<dbReference type="GO" id="GO:0005524">
    <property type="term" value="F:ATP binding"/>
    <property type="evidence" value="ECO:0007669"/>
    <property type="project" value="UniProtKB-UniRule"/>
</dbReference>
<name>A0A7W9ZKL8_NOVIT</name>
<evidence type="ECO:0000256" key="2">
    <source>
        <dbReference type="ARBA" id="ARBA00022777"/>
    </source>
</evidence>
<evidence type="ECO:0000256" key="4">
    <source>
        <dbReference type="RuleBase" id="RU004046"/>
    </source>
</evidence>
<evidence type="ECO:0000256" key="1">
    <source>
        <dbReference type="ARBA" id="ARBA00022679"/>
    </source>
</evidence>
<keyword evidence="1 3" id="KW-0808">Transferase</keyword>
<evidence type="ECO:0000313" key="5">
    <source>
        <dbReference type="EMBL" id="MBB6212232.1"/>
    </source>
</evidence>
<dbReference type="CDD" id="cd24008">
    <property type="entry name" value="ASKHA_NBD_GLK"/>
    <property type="match status" value="1"/>
</dbReference>
<keyword evidence="2 3" id="KW-0418">Kinase</keyword>
<dbReference type="Pfam" id="PF02685">
    <property type="entry name" value="Glucokinase"/>
    <property type="match status" value="1"/>
</dbReference>
<comment type="catalytic activity">
    <reaction evidence="3">
        <text>D-glucose + ATP = D-glucose 6-phosphate + ADP + H(+)</text>
        <dbReference type="Rhea" id="RHEA:17825"/>
        <dbReference type="ChEBI" id="CHEBI:4167"/>
        <dbReference type="ChEBI" id="CHEBI:15378"/>
        <dbReference type="ChEBI" id="CHEBI:30616"/>
        <dbReference type="ChEBI" id="CHEBI:61548"/>
        <dbReference type="ChEBI" id="CHEBI:456216"/>
        <dbReference type="EC" id="2.7.1.2"/>
    </reaction>
</comment>
<dbReference type="Gene3D" id="3.40.367.20">
    <property type="match status" value="1"/>
</dbReference>
<dbReference type="SUPFAM" id="SSF53067">
    <property type="entry name" value="Actin-like ATPase domain"/>
    <property type="match status" value="1"/>
</dbReference>
<dbReference type="PANTHER" id="PTHR47690:SF1">
    <property type="entry name" value="GLUCOKINASE"/>
    <property type="match status" value="1"/>
</dbReference>
<dbReference type="RefSeq" id="WP_184265826.1">
    <property type="nucleotide sequence ID" value="NZ_JACIIX010000019.1"/>
</dbReference>
<dbReference type="NCBIfam" id="NF001416">
    <property type="entry name" value="PRK00292.1-3"/>
    <property type="match status" value="1"/>
</dbReference>
<dbReference type="Proteomes" id="UP000544872">
    <property type="component" value="Unassembled WGS sequence"/>
</dbReference>
<dbReference type="InterPro" id="IPR003836">
    <property type="entry name" value="Glucokinase"/>
</dbReference>
<dbReference type="GO" id="GO:0005829">
    <property type="term" value="C:cytosol"/>
    <property type="evidence" value="ECO:0007669"/>
    <property type="project" value="TreeGrafter"/>
</dbReference>
<accession>A0A7W9ZKL8</accession>
<sequence length="327" mass="33958">MDATSYPRLLGDIGGTNARFALETAPGIIGSLRILPTRDHAGFAEALHTYLTETGTTGLRHAAIGIATAVTGDHVSMTNHPWSFSIAEIRSRFGLDTFLVLNDFTVLALSLPRLPEAELEQIGGTVPRAGAKALIGPGTGLGVSGLLPSAAGWIPLAGEGGHVVFSPCTEEEEALARFARSDLGLSHLSAERLITGSGLELIDRFLASLGQQPDTAPRQAPEISRAGLAGTCPRATAALTLFCTMFGTAAANLALTLGAVGGVYIGGGIIPRFGSFFAASPFRQRFEAQGRLSAYLAPIPVYVIHSPTPALLGASNALDQHLALPQT</sequence>
<reference evidence="5 6" key="1">
    <citation type="submission" date="2020-08" db="EMBL/GenBank/DDBJ databases">
        <title>Genomic Encyclopedia of Type Strains, Phase IV (KMG-IV): sequencing the most valuable type-strain genomes for metagenomic binning, comparative biology and taxonomic classification.</title>
        <authorList>
            <person name="Goeker M."/>
        </authorList>
    </citation>
    <scope>NUCLEOTIDE SEQUENCE [LARGE SCALE GENOMIC DNA]</scope>
    <source>
        <strain evidence="5 6">DSM 11590</strain>
    </source>
</reference>
<comment type="caution">
    <text evidence="5">The sequence shown here is derived from an EMBL/GenBank/DDBJ whole genome shotgun (WGS) entry which is preliminary data.</text>
</comment>
<evidence type="ECO:0000313" key="6">
    <source>
        <dbReference type="Proteomes" id="UP000544872"/>
    </source>
</evidence>
<dbReference type="InterPro" id="IPR043129">
    <property type="entry name" value="ATPase_NBD"/>
</dbReference>
<gene>
    <name evidence="3" type="primary">glk</name>
    <name evidence="5" type="ORF">FHS48_003682</name>
</gene>
<dbReference type="GO" id="GO:0005536">
    <property type="term" value="F:D-glucose binding"/>
    <property type="evidence" value="ECO:0007669"/>
    <property type="project" value="InterPro"/>
</dbReference>
<comment type="similarity">
    <text evidence="3 4">Belongs to the bacterial glucokinase family.</text>
</comment>
<keyword evidence="3" id="KW-0324">Glycolysis</keyword>
<keyword evidence="6" id="KW-1185">Reference proteome</keyword>
<keyword evidence="3" id="KW-0963">Cytoplasm</keyword>
<dbReference type="EC" id="2.7.1.2" evidence="3"/>